<keyword evidence="2" id="KW-0645">Protease</keyword>
<accession>A0A9P0GEF7</accession>
<keyword evidence="5" id="KW-0325">Glycoprotein</keyword>
<organism evidence="6 7">
    <name type="scientific">Psylliodes chrysocephalus</name>
    <dbReference type="NCBI Taxonomy" id="3402493"/>
    <lineage>
        <taxon>Eukaryota</taxon>
        <taxon>Metazoa</taxon>
        <taxon>Ecdysozoa</taxon>
        <taxon>Arthropoda</taxon>
        <taxon>Hexapoda</taxon>
        <taxon>Insecta</taxon>
        <taxon>Pterygota</taxon>
        <taxon>Neoptera</taxon>
        <taxon>Endopterygota</taxon>
        <taxon>Coleoptera</taxon>
        <taxon>Polyphaga</taxon>
        <taxon>Cucujiformia</taxon>
        <taxon>Chrysomeloidea</taxon>
        <taxon>Chrysomelidae</taxon>
        <taxon>Galerucinae</taxon>
        <taxon>Alticini</taxon>
        <taxon>Psylliodes</taxon>
    </lineage>
</organism>
<keyword evidence="3" id="KW-0732">Signal</keyword>
<dbReference type="Pfam" id="PF05577">
    <property type="entry name" value="Peptidase_S28"/>
    <property type="match status" value="2"/>
</dbReference>
<evidence type="ECO:0000313" key="6">
    <source>
        <dbReference type="EMBL" id="CAH1107856.1"/>
    </source>
</evidence>
<proteinExistence type="inferred from homology"/>
<sequence length="187" mass="21322">MKKNQFTQTFLIEILYLSIGTHQYYGHIALRGNNLEDSEPSKFERWFTQHLDHFNPNDERKFQQRYYVNDELFNTTSRNVAFLMIGGEGTAFGSKVTTGAWNLSNENLVYLTSQQALADLAFFIEAMNKQHELSSDVKWIVFGGSYAGSLAAWMRLKYPHLVHGAVSSSAPLLAKLDFSGEKLKLSR</sequence>
<dbReference type="PANTHER" id="PTHR11010:SF117">
    <property type="entry name" value="SERINE PROTEASE 16"/>
    <property type="match status" value="1"/>
</dbReference>
<dbReference type="GO" id="GO:0008239">
    <property type="term" value="F:dipeptidyl-peptidase activity"/>
    <property type="evidence" value="ECO:0007669"/>
    <property type="project" value="TreeGrafter"/>
</dbReference>
<dbReference type="Proteomes" id="UP001153636">
    <property type="component" value="Chromosome 3"/>
</dbReference>
<evidence type="ECO:0000256" key="2">
    <source>
        <dbReference type="ARBA" id="ARBA00022670"/>
    </source>
</evidence>
<dbReference type="Gene3D" id="3.40.50.1820">
    <property type="entry name" value="alpha/beta hydrolase"/>
    <property type="match status" value="1"/>
</dbReference>
<keyword evidence="7" id="KW-1185">Reference proteome</keyword>
<dbReference type="InterPro" id="IPR008758">
    <property type="entry name" value="Peptidase_S28"/>
</dbReference>
<evidence type="ECO:0000256" key="4">
    <source>
        <dbReference type="ARBA" id="ARBA00022801"/>
    </source>
</evidence>
<protein>
    <submittedName>
        <fullName evidence="6">Uncharacterized protein</fullName>
    </submittedName>
</protein>
<keyword evidence="4" id="KW-0378">Hydrolase</keyword>
<reference evidence="6" key="1">
    <citation type="submission" date="2022-01" db="EMBL/GenBank/DDBJ databases">
        <authorList>
            <person name="King R."/>
        </authorList>
    </citation>
    <scope>NUCLEOTIDE SEQUENCE</scope>
</reference>
<dbReference type="EMBL" id="OV651815">
    <property type="protein sequence ID" value="CAH1107856.1"/>
    <property type="molecule type" value="Genomic_DNA"/>
</dbReference>
<evidence type="ECO:0000256" key="1">
    <source>
        <dbReference type="ARBA" id="ARBA00011079"/>
    </source>
</evidence>
<gene>
    <name evidence="6" type="ORF">PSYICH_LOCUS9620</name>
</gene>
<dbReference type="GO" id="GO:0070008">
    <property type="term" value="F:serine-type exopeptidase activity"/>
    <property type="evidence" value="ECO:0007669"/>
    <property type="project" value="InterPro"/>
</dbReference>
<evidence type="ECO:0000256" key="5">
    <source>
        <dbReference type="ARBA" id="ARBA00023180"/>
    </source>
</evidence>
<dbReference type="OrthoDB" id="1735038at2759"/>
<dbReference type="InterPro" id="IPR029058">
    <property type="entry name" value="AB_hydrolase_fold"/>
</dbReference>
<dbReference type="SUPFAM" id="SSF53474">
    <property type="entry name" value="alpha/beta-Hydrolases"/>
    <property type="match status" value="1"/>
</dbReference>
<name>A0A9P0GEF7_9CUCU</name>
<evidence type="ECO:0000256" key="3">
    <source>
        <dbReference type="ARBA" id="ARBA00022729"/>
    </source>
</evidence>
<evidence type="ECO:0000313" key="7">
    <source>
        <dbReference type="Proteomes" id="UP001153636"/>
    </source>
</evidence>
<dbReference type="GO" id="GO:0006508">
    <property type="term" value="P:proteolysis"/>
    <property type="evidence" value="ECO:0007669"/>
    <property type="project" value="UniProtKB-KW"/>
</dbReference>
<comment type="similarity">
    <text evidence="1">Belongs to the peptidase S28 family.</text>
</comment>
<dbReference type="AlphaFoldDB" id="A0A9P0GEF7"/>
<dbReference type="PANTHER" id="PTHR11010">
    <property type="entry name" value="PROTEASE S28 PRO-X CARBOXYPEPTIDASE-RELATED"/>
    <property type="match status" value="1"/>
</dbReference>